<dbReference type="Proteomes" id="UP000036403">
    <property type="component" value="Unassembled WGS sequence"/>
</dbReference>
<comment type="caution">
    <text evidence="14">The sequence shown here is derived from an EMBL/GenBank/DDBJ whole genome shotgun (WGS) entry which is preliminary data.</text>
</comment>
<feature type="region of interest" description="Disordered" evidence="11">
    <location>
        <begin position="118"/>
        <end position="142"/>
    </location>
</feature>
<name>A0A0J7L3C8_LASNI</name>
<evidence type="ECO:0000259" key="13">
    <source>
        <dbReference type="PROSITE" id="PS50105"/>
    </source>
</evidence>
<dbReference type="FunFam" id="1.10.150.50:FF:000056">
    <property type="entry name" value="Ectoderm-expressed 4, isoform D"/>
    <property type="match status" value="1"/>
</dbReference>
<dbReference type="FunFam" id="1.10.150.50:FF:000043">
    <property type="entry name" value="Sterile alpha and TIR motif-containing 1"/>
    <property type="match status" value="1"/>
</dbReference>
<evidence type="ECO:0000256" key="3">
    <source>
        <dbReference type="ARBA" id="ARBA00011982"/>
    </source>
</evidence>
<dbReference type="InterPro" id="IPR001660">
    <property type="entry name" value="SAM"/>
</dbReference>
<comment type="catalytic activity">
    <reaction evidence="10">
        <text>NAD(+) + H2O = ADP-D-ribose + nicotinamide + H(+)</text>
        <dbReference type="Rhea" id="RHEA:16301"/>
        <dbReference type="ChEBI" id="CHEBI:15377"/>
        <dbReference type="ChEBI" id="CHEBI:15378"/>
        <dbReference type="ChEBI" id="CHEBI:17154"/>
        <dbReference type="ChEBI" id="CHEBI:57540"/>
        <dbReference type="ChEBI" id="CHEBI:57967"/>
        <dbReference type="EC" id="3.2.2.6"/>
    </reaction>
    <physiologicalReaction direction="left-to-right" evidence="10">
        <dbReference type="Rhea" id="RHEA:16302"/>
    </physiologicalReaction>
</comment>
<dbReference type="Pfam" id="PF13676">
    <property type="entry name" value="TIR_2"/>
    <property type="match status" value="1"/>
</dbReference>
<keyword evidence="4" id="KW-0963">Cytoplasm</keyword>
<evidence type="ECO:0000259" key="12">
    <source>
        <dbReference type="PROSITE" id="PS50104"/>
    </source>
</evidence>
<proteinExistence type="inferred from homology"/>
<dbReference type="InterPro" id="IPR013761">
    <property type="entry name" value="SAM/pointed_sf"/>
</dbReference>
<dbReference type="GO" id="GO:0003953">
    <property type="term" value="F:NAD+ nucleosidase activity"/>
    <property type="evidence" value="ECO:0007669"/>
    <property type="project" value="InterPro"/>
</dbReference>
<dbReference type="FunFam" id="3.40.50.10140:FF:000012">
    <property type="entry name" value="Sterile alpha and TIR motif-containing protein"/>
    <property type="match status" value="1"/>
</dbReference>
<dbReference type="SUPFAM" id="SSF48371">
    <property type="entry name" value="ARM repeat"/>
    <property type="match status" value="1"/>
</dbReference>
<dbReference type="SMART" id="SM00255">
    <property type="entry name" value="TIR"/>
    <property type="match status" value="1"/>
</dbReference>
<evidence type="ECO:0000256" key="1">
    <source>
        <dbReference type="ARBA" id="ARBA00004496"/>
    </source>
</evidence>
<feature type="compositionally biased region" description="Low complexity" evidence="11">
    <location>
        <begin position="1221"/>
        <end position="1234"/>
    </location>
</feature>
<keyword evidence="15" id="KW-1185">Reference proteome</keyword>
<comment type="similarity">
    <text evidence="2">Belongs to the SARM1 family.</text>
</comment>
<evidence type="ECO:0000256" key="10">
    <source>
        <dbReference type="ARBA" id="ARBA00047304"/>
    </source>
</evidence>
<feature type="compositionally biased region" description="Basic and acidic residues" evidence="11">
    <location>
        <begin position="1123"/>
        <end position="1178"/>
    </location>
</feature>
<dbReference type="InterPro" id="IPR000157">
    <property type="entry name" value="TIR_dom"/>
</dbReference>
<keyword evidence="7" id="KW-0378">Hydrolase</keyword>
<dbReference type="CDD" id="cd09502">
    <property type="entry name" value="SAM_SARM1-like_repeat2"/>
    <property type="match status" value="1"/>
</dbReference>
<dbReference type="InterPro" id="IPR039184">
    <property type="entry name" value="SARM1"/>
</dbReference>
<keyword evidence="6" id="KW-0677">Repeat</keyword>
<evidence type="ECO:0000256" key="8">
    <source>
        <dbReference type="ARBA" id="ARBA00022859"/>
    </source>
</evidence>
<dbReference type="Gene3D" id="1.10.150.50">
    <property type="entry name" value="Transcription Factor, Ets-1"/>
    <property type="match status" value="2"/>
</dbReference>
<feature type="compositionally biased region" description="Basic and acidic residues" evidence="11">
    <location>
        <begin position="1202"/>
        <end position="1213"/>
    </location>
</feature>
<feature type="region of interest" description="Disordered" evidence="11">
    <location>
        <begin position="1"/>
        <end position="86"/>
    </location>
</feature>
<feature type="domain" description="TIR" evidence="12">
    <location>
        <begin position="891"/>
        <end position="1034"/>
    </location>
</feature>
<feature type="region of interest" description="Disordered" evidence="11">
    <location>
        <begin position="1050"/>
        <end position="1321"/>
    </location>
</feature>
<dbReference type="GO" id="GO:0044297">
    <property type="term" value="C:cell body"/>
    <property type="evidence" value="ECO:0007669"/>
    <property type="project" value="UniProtKB-ARBA"/>
</dbReference>
<dbReference type="InterPro" id="IPR011989">
    <property type="entry name" value="ARM-like"/>
</dbReference>
<dbReference type="EC" id="3.2.2.6" evidence="3"/>
<dbReference type="SUPFAM" id="SSF52200">
    <property type="entry name" value="Toll/Interleukin receptor TIR domain"/>
    <property type="match status" value="1"/>
</dbReference>
<dbReference type="OrthoDB" id="202764at2759"/>
<feature type="compositionally biased region" description="Low complexity" evidence="11">
    <location>
        <begin position="42"/>
        <end position="85"/>
    </location>
</feature>
<dbReference type="PANTHER" id="PTHR22998">
    <property type="entry name" value="SARM1"/>
    <property type="match status" value="1"/>
</dbReference>
<dbReference type="EMBL" id="LBMM01000947">
    <property type="protein sequence ID" value="KMQ97161.1"/>
    <property type="molecule type" value="Genomic_DNA"/>
</dbReference>
<dbReference type="PaxDb" id="67767-A0A0J7L3C8"/>
<gene>
    <name evidence="14" type="ORF">RF55_2515</name>
</gene>
<keyword evidence="8" id="KW-0391">Immunity</keyword>
<evidence type="ECO:0000256" key="9">
    <source>
        <dbReference type="ARBA" id="ARBA00023027"/>
    </source>
</evidence>
<protein>
    <recommendedName>
        <fullName evidence="3">ADP-ribosyl cyclase/cyclic ADP-ribose hydrolase</fullName>
        <ecNumber evidence="3">3.2.2.6</ecNumber>
    </recommendedName>
</protein>
<feature type="domain" description="SAM" evidence="13">
    <location>
        <begin position="743"/>
        <end position="807"/>
    </location>
</feature>
<dbReference type="GO" id="GO:0005737">
    <property type="term" value="C:cytoplasm"/>
    <property type="evidence" value="ECO:0007669"/>
    <property type="project" value="UniProtKB-SubCell"/>
</dbReference>
<accession>A0A0J7L3C8</accession>
<feature type="compositionally biased region" description="Basic and acidic residues" evidence="11">
    <location>
        <begin position="1239"/>
        <end position="1264"/>
    </location>
</feature>
<sequence length="1341" mass="148114">MSEFPVDGSENGDMHTVMENFQKKNNLVTGRTHHVTHHPQVTTTSSQSSSSTSTSSSSSSRVAKSSQRILTSSSSSEMKASSMKSDLTELKRGISEMKNISTNFSQRLRSSMENLVDRDGNGPEETNLTEPLVTFPDPDTPPPVSDAVTLTGGSPSQLSSLNSLNNLHHGMSPPINIPNIANLPAGQETMKFEQKKMTSASKTKVVTDGFSAEKATANSAEMRALQAGDVSYKEQSAATAARARVELDGVSAEKSIAAAREQRSLKAGDLSHQESNNMAASTMKLQSDSFTSEKKAMAAQQQRQTVTSTGIFNHEKHMASSSQSSITIASKSGVSASKSMISAASAVNQLMNGMRPPTAEEELLSLPLDDLDLLCSKSNPQDVDCAIAKYCGLLDSFVERLKASADGCSKSSGSGGGSKAPQLLNRVNEIIRKAWAVPTHGHELGYTLCNTLRTRGGLDLLMSNCVANDHELQFSSARLLEQCLTTENRAHVVENGLEKVVNVACVCTKNANSVDHARVGTGILEHLFKHSEGTCSDVIRLGGLDAVLFECRKNDVETLRHCAGALANLSLYGGAENQEAMIKRKVPMWLFPLAFHNDDNIKYYACLAIAVLVANKEIEAAVLKSGTLDLVEPFITSHNPYEFAKSNLAHAHGQSKNWLERLVPVLSSKREEARNLAAFHFCMEAGIKKQQGNTEIFRTIGAIEPLKKVASCPNAIASKYAAQALRLIGEEIPHKLSQQVPLWSTEDVREWVKQIGFADVAPNFVESRVDGDLLLQLTEENLREDIGLTNGIMRRRFTRELQNLKKMADYSSRDTGNLNSFLQLIGQEFSIYTYSMLNAGVDKDSIRNLSEDQLLTECGIVNSIHRLRIYDAIKNMQHNQFSSCEYESPDKSLDVFVSYRRSNGSQLASLLKVHLQLRGFSVFIDVERLEAGKFDNNLLQSIRQAKHFLLVLTPSALERCIQDIECKDWVHREVVAALQSQCNIIPIIDNFQWPEPEELPEDMRTVCHFNGVRWIHDYQDACVDKLERLKKSSSPSRWLMGLPPTSPRFKFMHVHSGNVSGSPVVPRRPPRQPPSPSTRSRSLELLDQQEQERKMSISSAIVQRPPLPRPRPRSRSLDGLLDEDVKSGAEESCEEQKAQREKNRSLTNLEEDKTIPASKENQKKPSTETIESKDESRLVPRMKSKMPDAVEFQSEMENARTSSDKDKNDKETLSTRPPKPSRYSSSEGQSSTSSGKHFGNQERQVEEQRIRETAQERLMTRSNDDKDDYNDDKSTILLKASRSCGAGLDSDGSISSSEYGGTGARAKGPGSLLSLPAGAEPKRKRNFMDKCVNKVRSFIKK</sequence>
<keyword evidence="5" id="KW-0399">Innate immunity</keyword>
<reference evidence="14 15" key="1">
    <citation type="submission" date="2015-04" db="EMBL/GenBank/DDBJ databases">
        <title>Lasius niger genome sequencing.</title>
        <authorList>
            <person name="Konorov E.A."/>
            <person name="Nikitin M.A."/>
            <person name="Kirill M.V."/>
            <person name="Chang P."/>
        </authorList>
    </citation>
    <scope>NUCLEOTIDE SEQUENCE [LARGE SCALE GENOMIC DNA]</scope>
    <source>
        <tissue evidence="14">Whole</tissue>
    </source>
</reference>
<evidence type="ECO:0000256" key="7">
    <source>
        <dbReference type="ARBA" id="ARBA00022801"/>
    </source>
</evidence>
<dbReference type="STRING" id="67767.A0A0J7L3C8"/>
<dbReference type="CDD" id="cd24153">
    <property type="entry name" value="SARM1_N"/>
    <property type="match status" value="1"/>
</dbReference>
<dbReference type="GO" id="GO:0030425">
    <property type="term" value="C:dendrite"/>
    <property type="evidence" value="ECO:0007669"/>
    <property type="project" value="TreeGrafter"/>
</dbReference>
<dbReference type="Gene3D" id="3.40.50.10140">
    <property type="entry name" value="Toll/interleukin-1 receptor homology (TIR) domain"/>
    <property type="match status" value="1"/>
</dbReference>
<dbReference type="CDD" id="cd09501">
    <property type="entry name" value="SAM_SARM1-like_repeat1"/>
    <property type="match status" value="1"/>
</dbReference>
<dbReference type="GO" id="GO:0048678">
    <property type="term" value="P:response to axon injury"/>
    <property type="evidence" value="ECO:0007669"/>
    <property type="project" value="InterPro"/>
</dbReference>
<comment type="subcellular location">
    <subcellularLocation>
        <location evidence="1">Cytoplasm</location>
    </subcellularLocation>
</comment>
<keyword evidence="9" id="KW-0520">NAD</keyword>
<dbReference type="InterPro" id="IPR016024">
    <property type="entry name" value="ARM-type_fold"/>
</dbReference>
<dbReference type="GO" id="GO:0045087">
    <property type="term" value="P:innate immune response"/>
    <property type="evidence" value="ECO:0007669"/>
    <property type="project" value="UniProtKB-KW"/>
</dbReference>
<dbReference type="Gene3D" id="1.25.10.10">
    <property type="entry name" value="Leucine-rich Repeat Variant"/>
    <property type="match status" value="1"/>
</dbReference>
<dbReference type="GO" id="GO:0034128">
    <property type="term" value="P:negative regulation of MyD88-independent toll-like receptor signaling pathway"/>
    <property type="evidence" value="ECO:0007669"/>
    <property type="project" value="InterPro"/>
</dbReference>
<dbReference type="GO" id="GO:0007165">
    <property type="term" value="P:signal transduction"/>
    <property type="evidence" value="ECO:0007669"/>
    <property type="project" value="InterPro"/>
</dbReference>
<organism evidence="14 15">
    <name type="scientific">Lasius niger</name>
    <name type="common">Black garden ant</name>
    <dbReference type="NCBI Taxonomy" id="67767"/>
    <lineage>
        <taxon>Eukaryota</taxon>
        <taxon>Metazoa</taxon>
        <taxon>Ecdysozoa</taxon>
        <taxon>Arthropoda</taxon>
        <taxon>Hexapoda</taxon>
        <taxon>Insecta</taxon>
        <taxon>Pterygota</taxon>
        <taxon>Neoptera</taxon>
        <taxon>Endopterygota</taxon>
        <taxon>Hymenoptera</taxon>
        <taxon>Apocrita</taxon>
        <taxon>Aculeata</taxon>
        <taxon>Formicoidea</taxon>
        <taxon>Formicidae</taxon>
        <taxon>Formicinae</taxon>
        <taxon>Lasius</taxon>
        <taxon>Lasius</taxon>
    </lineage>
</organism>
<dbReference type="Pfam" id="PF07647">
    <property type="entry name" value="SAM_2"/>
    <property type="match status" value="2"/>
</dbReference>
<dbReference type="SUPFAM" id="SSF47769">
    <property type="entry name" value="SAM/Pointed domain"/>
    <property type="match status" value="2"/>
</dbReference>
<evidence type="ECO:0000313" key="14">
    <source>
        <dbReference type="EMBL" id="KMQ97161.1"/>
    </source>
</evidence>
<evidence type="ECO:0000256" key="5">
    <source>
        <dbReference type="ARBA" id="ARBA00022588"/>
    </source>
</evidence>
<dbReference type="PROSITE" id="PS50105">
    <property type="entry name" value="SAM_DOMAIN"/>
    <property type="match status" value="1"/>
</dbReference>
<dbReference type="InterPro" id="IPR035897">
    <property type="entry name" value="Toll_tir_struct_dom_sf"/>
</dbReference>
<dbReference type="PANTHER" id="PTHR22998:SF1">
    <property type="entry name" value="NAD(+) HYDROLASE SARM1"/>
    <property type="match status" value="1"/>
</dbReference>
<dbReference type="SMART" id="SM00454">
    <property type="entry name" value="SAM"/>
    <property type="match status" value="2"/>
</dbReference>
<dbReference type="GO" id="GO:0019677">
    <property type="term" value="P:NAD+ catabolic process"/>
    <property type="evidence" value="ECO:0007669"/>
    <property type="project" value="UniProtKB-ARBA"/>
</dbReference>
<evidence type="ECO:0000256" key="4">
    <source>
        <dbReference type="ARBA" id="ARBA00022490"/>
    </source>
</evidence>
<dbReference type="GO" id="GO:0061809">
    <property type="term" value="F:NAD+ nucleosidase activity, cyclic ADP-ribose generating"/>
    <property type="evidence" value="ECO:0007669"/>
    <property type="project" value="UniProtKB-EC"/>
</dbReference>
<dbReference type="GO" id="GO:0035591">
    <property type="term" value="F:signaling adaptor activity"/>
    <property type="evidence" value="ECO:0007669"/>
    <property type="project" value="InterPro"/>
</dbReference>
<evidence type="ECO:0000313" key="15">
    <source>
        <dbReference type="Proteomes" id="UP000036403"/>
    </source>
</evidence>
<evidence type="ECO:0000256" key="11">
    <source>
        <dbReference type="SAM" id="MobiDB-lite"/>
    </source>
</evidence>
<evidence type="ECO:0000256" key="6">
    <source>
        <dbReference type="ARBA" id="ARBA00022737"/>
    </source>
</evidence>
<dbReference type="PROSITE" id="PS50104">
    <property type="entry name" value="TIR"/>
    <property type="match status" value="1"/>
</dbReference>
<evidence type="ECO:0000256" key="2">
    <source>
        <dbReference type="ARBA" id="ARBA00008291"/>
    </source>
</evidence>